<name>A0AAV5AF50_9AGAM</name>
<feature type="domain" description="G" evidence="1">
    <location>
        <begin position="21"/>
        <end position="105"/>
    </location>
</feature>
<protein>
    <recommendedName>
        <fullName evidence="1">G domain-containing protein</fullName>
    </recommendedName>
</protein>
<evidence type="ECO:0000313" key="3">
    <source>
        <dbReference type="Proteomes" id="UP001050691"/>
    </source>
</evidence>
<dbReference type="CDD" id="cd00882">
    <property type="entry name" value="Ras_like_GTPase"/>
    <property type="match status" value="1"/>
</dbReference>
<proteinExistence type="predicted"/>
<gene>
    <name evidence="2" type="ORF">Clacol_005841</name>
</gene>
<dbReference type="Gene3D" id="3.40.50.300">
    <property type="entry name" value="P-loop containing nucleotide triphosphate hydrolases"/>
    <property type="match status" value="1"/>
</dbReference>
<dbReference type="SUPFAM" id="SSF52540">
    <property type="entry name" value="P-loop containing nucleoside triphosphate hydrolases"/>
    <property type="match status" value="1"/>
</dbReference>
<dbReference type="InterPro" id="IPR006073">
    <property type="entry name" value="GTP-bd"/>
</dbReference>
<keyword evidence="3" id="KW-1185">Reference proteome</keyword>
<dbReference type="InterPro" id="IPR027417">
    <property type="entry name" value="P-loop_NTPase"/>
</dbReference>
<organism evidence="2 3">
    <name type="scientific">Clathrus columnatus</name>
    <dbReference type="NCBI Taxonomy" id="1419009"/>
    <lineage>
        <taxon>Eukaryota</taxon>
        <taxon>Fungi</taxon>
        <taxon>Dikarya</taxon>
        <taxon>Basidiomycota</taxon>
        <taxon>Agaricomycotina</taxon>
        <taxon>Agaricomycetes</taxon>
        <taxon>Phallomycetidae</taxon>
        <taxon>Phallales</taxon>
        <taxon>Clathraceae</taxon>
        <taxon>Clathrus</taxon>
    </lineage>
</organism>
<accession>A0AAV5AF50</accession>
<reference evidence="2" key="1">
    <citation type="submission" date="2021-10" db="EMBL/GenBank/DDBJ databases">
        <title>De novo Genome Assembly of Clathrus columnatus (Basidiomycota, Fungi) Using Illumina and Nanopore Sequence Data.</title>
        <authorList>
            <person name="Ogiso-Tanaka E."/>
            <person name="Itagaki H."/>
            <person name="Hosoya T."/>
            <person name="Hosaka K."/>
        </authorList>
    </citation>
    <scope>NUCLEOTIDE SEQUENCE</scope>
    <source>
        <strain evidence="2">MO-923</strain>
    </source>
</reference>
<dbReference type="Proteomes" id="UP001050691">
    <property type="component" value="Unassembled WGS sequence"/>
</dbReference>
<dbReference type="Pfam" id="PF01926">
    <property type="entry name" value="MMR_HSR1"/>
    <property type="match status" value="1"/>
</dbReference>
<dbReference type="EMBL" id="BPWL01000006">
    <property type="protein sequence ID" value="GJJ11606.1"/>
    <property type="molecule type" value="Genomic_DNA"/>
</dbReference>
<evidence type="ECO:0000313" key="2">
    <source>
        <dbReference type="EMBL" id="GJJ11606.1"/>
    </source>
</evidence>
<dbReference type="GO" id="GO:0005525">
    <property type="term" value="F:GTP binding"/>
    <property type="evidence" value="ECO:0007669"/>
    <property type="project" value="InterPro"/>
</dbReference>
<evidence type="ECO:0000259" key="1">
    <source>
        <dbReference type="Pfam" id="PF01926"/>
    </source>
</evidence>
<dbReference type="AlphaFoldDB" id="A0AAV5AF50"/>
<comment type="caution">
    <text evidence="2">The sequence shown here is derived from an EMBL/GenBank/DDBJ whole genome shotgun (WGS) entry which is preliminary data.</text>
</comment>
<sequence length="310" mass="35785">MVGCREDRANLEQAPQFKYFRILIIGRANAGKTTLLKHISNIKPTDGRGIHDINQSFYFPSNPRFVFHDSPGFEAGDETQLKQVQEFIRERSETRRLDKQLHSINDLDGCSLYMYRFCLVTNASRPLLELETRFFNEERPDNVPVIAIFTKFDDLISQIYDPELGWQENRQVAEQTLDTKFKKPLLGLKFPPNAKSFKASESIFNSNGDDFQAMVPGFNKQETLIVDLGLSNEIIIPVARWLNANKGRSSRLYQEVSFLTFKIKFKFMFKLREWGPLFGPGVVLPELEKEFRKEFPAGPNTMTLADSMEH</sequence>